<organism evidence="11 12">
    <name type="scientific">Agarivorans gilvus</name>
    <dbReference type="NCBI Taxonomy" id="680279"/>
    <lineage>
        <taxon>Bacteria</taxon>
        <taxon>Pseudomonadati</taxon>
        <taxon>Pseudomonadota</taxon>
        <taxon>Gammaproteobacteria</taxon>
        <taxon>Alteromonadales</taxon>
        <taxon>Alteromonadaceae</taxon>
        <taxon>Agarivorans</taxon>
    </lineage>
</organism>
<dbReference type="InterPro" id="IPR007419">
    <property type="entry name" value="BFD-like_2Fe2S-bd_dom"/>
</dbReference>
<dbReference type="PANTHER" id="PTHR37424">
    <property type="entry name" value="BACTERIOFERRITIN-ASSOCIATED FERREDOXIN"/>
    <property type="match status" value="1"/>
</dbReference>
<dbReference type="InterPro" id="IPR041854">
    <property type="entry name" value="BFD-like_2Fe2S-bd_dom_sf"/>
</dbReference>
<comment type="similarity">
    <text evidence="9">Belongs to the Bfd family.</text>
</comment>
<keyword evidence="2" id="KW-0001">2Fe-2S</keyword>
<dbReference type="InterPro" id="IPR052371">
    <property type="entry name" value="BFD-associated_ferredoxin"/>
</dbReference>
<evidence type="ECO:0000256" key="6">
    <source>
        <dbReference type="ARBA" id="ARBA00023014"/>
    </source>
</evidence>
<proteinExistence type="inferred from homology"/>
<evidence type="ECO:0000256" key="9">
    <source>
        <dbReference type="ARBA" id="ARBA00046332"/>
    </source>
</evidence>
<evidence type="ECO:0000256" key="3">
    <source>
        <dbReference type="ARBA" id="ARBA00022723"/>
    </source>
</evidence>
<evidence type="ECO:0000256" key="2">
    <source>
        <dbReference type="ARBA" id="ARBA00022714"/>
    </source>
</evidence>
<reference evidence="12" key="1">
    <citation type="journal article" date="2019" name="Int. J. Syst. Evol. Microbiol.">
        <title>The Global Catalogue of Microorganisms (GCM) 10K type strain sequencing project: providing services to taxonomists for standard genome sequencing and annotation.</title>
        <authorList>
            <consortium name="The Broad Institute Genomics Platform"/>
            <consortium name="The Broad Institute Genome Sequencing Center for Infectious Disease"/>
            <person name="Wu L."/>
            <person name="Ma J."/>
        </authorList>
    </citation>
    <scope>NUCLEOTIDE SEQUENCE [LARGE SCALE GENOMIC DNA]</scope>
    <source>
        <strain evidence="12">CGMCC 1.10131</strain>
    </source>
</reference>
<sequence>MFVCICHGITDKQIKQAVHQGCETLADLKKQHGVASECGKCAKMAKAIINKELALTASYYQVA</sequence>
<keyword evidence="1" id="KW-0813">Transport</keyword>
<evidence type="ECO:0000256" key="7">
    <source>
        <dbReference type="ARBA" id="ARBA00034078"/>
    </source>
</evidence>
<dbReference type="Proteomes" id="UP000651977">
    <property type="component" value="Unassembled WGS sequence"/>
</dbReference>
<dbReference type="CDD" id="cd19945">
    <property type="entry name" value="Fer2_BFD"/>
    <property type="match status" value="1"/>
</dbReference>
<evidence type="ECO:0000256" key="4">
    <source>
        <dbReference type="ARBA" id="ARBA00022982"/>
    </source>
</evidence>
<evidence type="ECO:0000256" key="8">
    <source>
        <dbReference type="ARBA" id="ARBA00039386"/>
    </source>
</evidence>
<keyword evidence="3" id="KW-0479">Metal-binding</keyword>
<dbReference type="Gene3D" id="1.10.10.1100">
    <property type="entry name" value="BFD-like [2Fe-2S]-binding domain"/>
    <property type="match status" value="1"/>
</dbReference>
<evidence type="ECO:0000259" key="10">
    <source>
        <dbReference type="Pfam" id="PF04324"/>
    </source>
</evidence>
<evidence type="ECO:0000256" key="5">
    <source>
        <dbReference type="ARBA" id="ARBA00023004"/>
    </source>
</evidence>
<gene>
    <name evidence="11" type="primary">bfd</name>
    <name evidence="11" type="ORF">GCM10007414_04250</name>
</gene>
<name>A0ABQ1HY20_9ALTE</name>
<evidence type="ECO:0000313" key="12">
    <source>
        <dbReference type="Proteomes" id="UP000651977"/>
    </source>
</evidence>
<keyword evidence="5" id="KW-0408">Iron</keyword>
<dbReference type="Pfam" id="PF04324">
    <property type="entry name" value="Fer2_BFD"/>
    <property type="match status" value="1"/>
</dbReference>
<comment type="caution">
    <text evidence="11">The sequence shown here is derived from an EMBL/GenBank/DDBJ whole genome shotgun (WGS) entry which is preliminary data.</text>
</comment>
<evidence type="ECO:0000256" key="1">
    <source>
        <dbReference type="ARBA" id="ARBA00022448"/>
    </source>
</evidence>
<keyword evidence="4" id="KW-0249">Electron transport</keyword>
<protein>
    <recommendedName>
        <fullName evidence="8">Bacterioferritin-associated ferredoxin</fullName>
    </recommendedName>
</protein>
<accession>A0ABQ1HY20</accession>
<keyword evidence="12" id="KW-1185">Reference proteome</keyword>
<comment type="cofactor">
    <cofactor evidence="7">
        <name>[2Fe-2S] cluster</name>
        <dbReference type="ChEBI" id="CHEBI:190135"/>
    </cofactor>
</comment>
<feature type="domain" description="BFD-like [2Fe-2S]-binding" evidence="10">
    <location>
        <begin position="3"/>
        <end position="50"/>
    </location>
</feature>
<dbReference type="RefSeq" id="WP_055731452.1">
    <property type="nucleotide sequence ID" value="NZ_BMDY01000002.1"/>
</dbReference>
<dbReference type="PANTHER" id="PTHR37424:SF1">
    <property type="entry name" value="BACTERIOFERRITIN-ASSOCIATED FERREDOXIN"/>
    <property type="match status" value="1"/>
</dbReference>
<evidence type="ECO:0000313" key="11">
    <source>
        <dbReference type="EMBL" id="GGA94649.1"/>
    </source>
</evidence>
<dbReference type="EMBL" id="BMDY01000002">
    <property type="protein sequence ID" value="GGA94649.1"/>
    <property type="molecule type" value="Genomic_DNA"/>
</dbReference>
<keyword evidence="6" id="KW-0411">Iron-sulfur</keyword>